<feature type="region of interest" description="Disordered" evidence="1">
    <location>
        <begin position="186"/>
        <end position="316"/>
    </location>
</feature>
<evidence type="ECO:0000256" key="1">
    <source>
        <dbReference type="SAM" id="MobiDB-lite"/>
    </source>
</evidence>
<dbReference type="EMBL" id="HG992978">
    <property type="protein sequence ID" value="CAE7016145.1"/>
    <property type="molecule type" value="Genomic_DNA"/>
</dbReference>
<dbReference type="AlphaFoldDB" id="A0A6S6VSM0"/>
<dbReference type="Proteomes" id="UP000472372">
    <property type="component" value="Chromosome 2"/>
</dbReference>
<evidence type="ECO:0000313" key="2">
    <source>
        <dbReference type="EMBL" id="CAE7016145.1"/>
    </source>
</evidence>
<accession>A0A6S6VSM0</accession>
<reference evidence="2" key="1">
    <citation type="submission" date="2021-02" db="EMBL/GenBank/DDBJ databases">
        <authorList>
            <person name="Syme A R."/>
            <person name="Syme A R."/>
            <person name="Moolhuijzen P."/>
        </authorList>
    </citation>
    <scope>NUCLEOTIDE SEQUENCE</scope>
    <source>
        <strain evidence="2">W1-1</strain>
    </source>
</reference>
<feature type="compositionally biased region" description="Polar residues" evidence="1">
    <location>
        <begin position="274"/>
        <end position="295"/>
    </location>
</feature>
<protein>
    <submittedName>
        <fullName evidence="2">Uncharacterized protein</fullName>
    </submittedName>
</protein>
<name>A0A6S6VSM0_9PLEO</name>
<feature type="compositionally biased region" description="Polar residues" evidence="1">
    <location>
        <begin position="254"/>
        <end position="265"/>
    </location>
</feature>
<organism evidence="2 3">
    <name type="scientific">Pyrenophora teres f. teres</name>
    <dbReference type="NCBI Taxonomy" id="97479"/>
    <lineage>
        <taxon>Eukaryota</taxon>
        <taxon>Fungi</taxon>
        <taxon>Dikarya</taxon>
        <taxon>Ascomycota</taxon>
        <taxon>Pezizomycotina</taxon>
        <taxon>Dothideomycetes</taxon>
        <taxon>Pleosporomycetidae</taxon>
        <taxon>Pleosporales</taxon>
        <taxon>Pleosporineae</taxon>
        <taxon>Pleosporaceae</taxon>
        <taxon>Pyrenophora</taxon>
    </lineage>
</organism>
<gene>
    <name evidence="2" type="ORF">PTTW11_02912</name>
</gene>
<proteinExistence type="predicted"/>
<evidence type="ECO:0000313" key="3">
    <source>
        <dbReference type="Proteomes" id="UP000472372"/>
    </source>
</evidence>
<sequence length="448" mass="51926">MADSESNSSNIDVAVQEQLLNEPSEHSTSEREIAPSLWAKFTAKYLMGECPYTVALDVINTSLWDVPVTEDANEAHATTWVAKMIHDYNLAIVWDDQLFNDYKVDFEGWTRDLFLKVDRNTLKSLKTVLRYRGIYTSNNRARVADSLYKTLAMDNIPKWDPAEFQAMTFDHRSKAYQRQNNARRITPTTEQPHQPGPTAAARQPQQDSLPVATRQPLAHTLPPPPVWQVPQDLQQAEQYEARQSARSQEPPPVHQNTVAPESQYMSGALGGRQPRQQWAQGDRSQSWRPQTQRPPTTAYREITPFPQQPIMGVPDRPPELPYDPYKTLPPRWSRNDRLNANTITQFSKIWDNSKKYTGDAYDLLDDKIKIFFSICWQVDIKEEEFHAVFPRILTGRAEMFYIQIVERDDSFASAYMAIKNHFDHDVHHQHYYTDWTTTNFARTRIENP</sequence>